<evidence type="ECO:0000313" key="3">
    <source>
        <dbReference type="Proteomes" id="UP000789845"/>
    </source>
</evidence>
<keyword evidence="1" id="KW-0472">Membrane</keyword>
<protein>
    <submittedName>
        <fullName evidence="2">Uncharacterized protein</fullName>
    </submittedName>
</protein>
<comment type="caution">
    <text evidence="2">The sequence shown here is derived from an EMBL/GenBank/DDBJ whole genome shotgun (WGS) entry which is preliminary data.</text>
</comment>
<feature type="transmembrane region" description="Helical" evidence="1">
    <location>
        <begin position="39"/>
        <end position="61"/>
    </location>
</feature>
<evidence type="ECO:0000313" key="2">
    <source>
        <dbReference type="EMBL" id="CAG9607664.1"/>
    </source>
</evidence>
<gene>
    <name evidence="2" type="ORF">NEOCIP111885_01356</name>
</gene>
<dbReference type="EMBL" id="CAKJTG010000006">
    <property type="protein sequence ID" value="CAG9607664.1"/>
    <property type="molecule type" value="Genomic_DNA"/>
</dbReference>
<keyword evidence="3" id="KW-1185">Reference proteome</keyword>
<dbReference type="AlphaFoldDB" id="A0A9C7G8B3"/>
<organism evidence="2 3">
    <name type="scientific">Pseudoneobacillus rhizosphaerae</name>
    <dbReference type="NCBI Taxonomy" id="2880968"/>
    <lineage>
        <taxon>Bacteria</taxon>
        <taxon>Bacillati</taxon>
        <taxon>Bacillota</taxon>
        <taxon>Bacilli</taxon>
        <taxon>Bacillales</taxon>
        <taxon>Bacillaceae</taxon>
        <taxon>Pseudoneobacillus</taxon>
    </lineage>
</organism>
<proteinExistence type="predicted"/>
<keyword evidence="1" id="KW-0812">Transmembrane</keyword>
<evidence type="ECO:0000256" key="1">
    <source>
        <dbReference type="SAM" id="Phobius"/>
    </source>
</evidence>
<reference evidence="2" key="1">
    <citation type="submission" date="2021-10" db="EMBL/GenBank/DDBJ databases">
        <authorList>
            <person name="Criscuolo A."/>
        </authorList>
    </citation>
    <scope>NUCLEOTIDE SEQUENCE</scope>
    <source>
        <strain evidence="2">CIP111885</strain>
    </source>
</reference>
<feature type="transmembrane region" description="Helical" evidence="1">
    <location>
        <begin position="6"/>
        <end position="27"/>
    </location>
</feature>
<accession>A0A9C7G8B3</accession>
<sequence>MFYPDISSVIYTVLIWWVILLVFQRLTKRYPQKNTWKKDLIITLFQSIMIMILFPIITYLLKSFGLN</sequence>
<name>A0A9C7G8B3_9BACI</name>
<keyword evidence="1" id="KW-1133">Transmembrane helix</keyword>
<dbReference type="Proteomes" id="UP000789845">
    <property type="component" value="Unassembled WGS sequence"/>
</dbReference>